<evidence type="ECO:0000313" key="1">
    <source>
        <dbReference type="EMBL" id="KAI3725056.1"/>
    </source>
</evidence>
<keyword evidence="2" id="KW-1185">Reference proteome</keyword>
<dbReference type="Proteomes" id="UP001056120">
    <property type="component" value="Linkage Group LG22"/>
</dbReference>
<dbReference type="EMBL" id="CM042039">
    <property type="protein sequence ID" value="KAI3725056.1"/>
    <property type="molecule type" value="Genomic_DNA"/>
</dbReference>
<organism evidence="1 2">
    <name type="scientific">Smallanthus sonchifolius</name>
    <dbReference type="NCBI Taxonomy" id="185202"/>
    <lineage>
        <taxon>Eukaryota</taxon>
        <taxon>Viridiplantae</taxon>
        <taxon>Streptophyta</taxon>
        <taxon>Embryophyta</taxon>
        <taxon>Tracheophyta</taxon>
        <taxon>Spermatophyta</taxon>
        <taxon>Magnoliopsida</taxon>
        <taxon>eudicotyledons</taxon>
        <taxon>Gunneridae</taxon>
        <taxon>Pentapetalae</taxon>
        <taxon>asterids</taxon>
        <taxon>campanulids</taxon>
        <taxon>Asterales</taxon>
        <taxon>Asteraceae</taxon>
        <taxon>Asteroideae</taxon>
        <taxon>Heliantheae alliance</taxon>
        <taxon>Millerieae</taxon>
        <taxon>Smallanthus</taxon>
    </lineage>
</organism>
<gene>
    <name evidence="1" type="ORF">L1987_64829</name>
</gene>
<evidence type="ECO:0000313" key="2">
    <source>
        <dbReference type="Proteomes" id="UP001056120"/>
    </source>
</evidence>
<name>A0ACB9BSM8_9ASTR</name>
<proteinExistence type="predicted"/>
<comment type="caution">
    <text evidence="1">The sequence shown here is derived from an EMBL/GenBank/DDBJ whole genome shotgun (WGS) entry which is preliminary data.</text>
</comment>
<sequence>MLPTHPDFGLLGSSSIAPDEEPDKTKNWRVWKNVEVCTRIRVEDVATGADEAPYATRKRSKTGAKTSTSSSRPKRRGLVDEDFDAGVEENDVAAYKDFVPTSECDDDETEYEDLDDL</sequence>
<protein>
    <submittedName>
        <fullName evidence="1">Uncharacterized protein</fullName>
    </submittedName>
</protein>
<reference evidence="2" key="1">
    <citation type="journal article" date="2022" name="Mol. Ecol. Resour.">
        <title>The genomes of chicory, endive, great burdock and yacon provide insights into Asteraceae palaeo-polyploidization history and plant inulin production.</title>
        <authorList>
            <person name="Fan W."/>
            <person name="Wang S."/>
            <person name="Wang H."/>
            <person name="Wang A."/>
            <person name="Jiang F."/>
            <person name="Liu H."/>
            <person name="Zhao H."/>
            <person name="Xu D."/>
            <person name="Zhang Y."/>
        </authorList>
    </citation>
    <scope>NUCLEOTIDE SEQUENCE [LARGE SCALE GENOMIC DNA]</scope>
    <source>
        <strain evidence="2">cv. Yunnan</strain>
    </source>
</reference>
<reference evidence="1 2" key="2">
    <citation type="journal article" date="2022" name="Mol. Ecol. Resour.">
        <title>The genomes of chicory, endive, great burdock and yacon provide insights into Asteraceae paleo-polyploidization history and plant inulin production.</title>
        <authorList>
            <person name="Fan W."/>
            <person name="Wang S."/>
            <person name="Wang H."/>
            <person name="Wang A."/>
            <person name="Jiang F."/>
            <person name="Liu H."/>
            <person name="Zhao H."/>
            <person name="Xu D."/>
            <person name="Zhang Y."/>
        </authorList>
    </citation>
    <scope>NUCLEOTIDE SEQUENCE [LARGE SCALE GENOMIC DNA]</scope>
    <source>
        <strain evidence="2">cv. Yunnan</strain>
        <tissue evidence="1">Leaves</tissue>
    </source>
</reference>
<accession>A0ACB9BSM8</accession>